<gene>
    <name evidence="1" type="ORF">SERLA73DRAFT_140503</name>
</gene>
<protein>
    <recommendedName>
        <fullName evidence="3">ATP-dependent DNA helicase</fullName>
    </recommendedName>
</protein>
<dbReference type="PANTHER" id="PTHR23274">
    <property type="entry name" value="DNA HELICASE-RELATED"/>
    <property type="match status" value="1"/>
</dbReference>
<dbReference type="GO" id="GO:0071932">
    <property type="term" value="P:replication fork reversal"/>
    <property type="evidence" value="ECO:0007669"/>
    <property type="project" value="TreeGrafter"/>
</dbReference>
<dbReference type="GO" id="GO:0005739">
    <property type="term" value="C:mitochondrion"/>
    <property type="evidence" value="ECO:0007669"/>
    <property type="project" value="TreeGrafter"/>
</dbReference>
<dbReference type="SUPFAM" id="SSF52540">
    <property type="entry name" value="P-loop containing nucleoside triphosphate hydrolases"/>
    <property type="match status" value="1"/>
</dbReference>
<dbReference type="GO" id="GO:0003697">
    <property type="term" value="F:single-stranded DNA binding"/>
    <property type="evidence" value="ECO:0007669"/>
    <property type="project" value="TreeGrafter"/>
</dbReference>
<dbReference type="GO" id="GO:0000723">
    <property type="term" value="P:telomere maintenance"/>
    <property type="evidence" value="ECO:0007669"/>
    <property type="project" value="TreeGrafter"/>
</dbReference>
<accession>F8Q3P8</accession>
<dbReference type="OrthoDB" id="432234at2759"/>
<keyword evidence="2" id="KW-1185">Reference proteome</keyword>
<evidence type="ECO:0008006" key="3">
    <source>
        <dbReference type="Google" id="ProtNLM"/>
    </source>
</evidence>
<organism evidence="2">
    <name type="scientific">Serpula lacrymans var. lacrymans (strain S7.3)</name>
    <name type="common">Dry rot fungus</name>
    <dbReference type="NCBI Taxonomy" id="936435"/>
    <lineage>
        <taxon>Eukaryota</taxon>
        <taxon>Fungi</taxon>
        <taxon>Dikarya</taxon>
        <taxon>Basidiomycota</taxon>
        <taxon>Agaricomycotina</taxon>
        <taxon>Agaricomycetes</taxon>
        <taxon>Agaricomycetidae</taxon>
        <taxon>Boletales</taxon>
        <taxon>Coniophorineae</taxon>
        <taxon>Serpulaceae</taxon>
        <taxon>Serpula</taxon>
    </lineage>
</organism>
<dbReference type="CDD" id="cd18809">
    <property type="entry name" value="SF1_C_RecD"/>
    <property type="match status" value="1"/>
</dbReference>
<dbReference type="HOGENOM" id="CLU_1964894_0_0_1"/>
<proteinExistence type="predicted"/>
<dbReference type="Proteomes" id="UP000008063">
    <property type="component" value="Unassembled WGS sequence"/>
</dbReference>
<dbReference type="InParanoid" id="F8Q3P8"/>
<feature type="non-terminal residue" evidence="1">
    <location>
        <position position="128"/>
    </location>
</feature>
<dbReference type="STRING" id="936435.F8Q3P8"/>
<reference evidence="2" key="1">
    <citation type="journal article" date="2011" name="Science">
        <title>The plant cell wall-decomposing machinery underlies the functional diversity of forest fungi.</title>
        <authorList>
            <person name="Eastwood D.C."/>
            <person name="Floudas D."/>
            <person name="Binder M."/>
            <person name="Majcherczyk A."/>
            <person name="Schneider P."/>
            <person name="Aerts A."/>
            <person name="Asiegbu F.O."/>
            <person name="Baker S.E."/>
            <person name="Barry K."/>
            <person name="Bendiksby M."/>
            <person name="Blumentritt M."/>
            <person name="Coutinho P.M."/>
            <person name="Cullen D."/>
            <person name="de Vries R.P."/>
            <person name="Gathman A."/>
            <person name="Goodell B."/>
            <person name="Henrissat B."/>
            <person name="Ihrmark K."/>
            <person name="Kauserud H."/>
            <person name="Kohler A."/>
            <person name="LaButti K."/>
            <person name="Lapidus A."/>
            <person name="Lavin J.L."/>
            <person name="Lee Y.-H."/>
            <person name="Lindquist E."/>
            <person name="Lilly W."/>
            <person name="Lucas S."/>
            <person name="Morin E."/>
            <person name="Murat C."/>
            <person name="Oguiza J.A."/>
            <person name="Park J."/>
            <person name="Pisabarro A.G."/>
            <person name="Riley R."/>
            <person name="Rosling A."/>
            <person name="Salamov A."/>
            <person name="Schmidt O."/>
            <person name="Schmutz J."/>
            <person name="Skrede I."/>
            <person name="Stenlid J."/>
            <person name="Wiebenga A."/>
            <person name="Xie X."/>
            <person name="Kuees U."/>
            <person name="Hibbett D.S."/>
            <person name="Hoffmeister D."/>
            <person name="Hoegberg N."/>
            <person name="Martin F."/>
            <person name="Grigoriev I.V."/>
            <person name="Watkinson S.C."/>
        </authorList>
    </citation>
    <scope>NUCLEOTIDE SEQUENCE [LARGE SCALE GENOMIC DNA]</scope>
    <source>
        <strain evidence="2">strain S7.3</strain>
    </source>
</reference>
<dbReference type="AlphaFoldDB" id="F8Q3P8"/>
<name>F8Q3P8_SERL3</name>
<evidence type="ECO:0000313" key="1">
    <source>
        <dbReference type="EMBL" id="EGN96754.1"/>
    </source>
</evidence>
<dbReference type="EMBL" id="GL945483">
    <property type="protein sequence ID" value="EGN96754.1"/>
    <property type="molecule type" value="Genomic_DNA"/>
</dbReference>
<dbReference type="InterPro" id="IPR027417">
    <property type="entry name" value="P-loop_NTPase"/>
</dbReference>
<sequence length="128" mass="14133">MLIKNVDETLVNGSIGKVIAFADPAFYGTNMASDAKKPAKVGQASMDMPVVAFSVPNREARETIITPEVWKVELPSGEIQVARTQASLITLNFIRLIVTYYQLPLILSWAMSIHKSQGQTLERVKVDL</sequence>
<dbReference type="PANTHER" id="PTHR23274:SF11">
    <property type="entry name" value="ATP-DEPENDENT DNA HELICASE PIF1"/>
    <property type="match status" value="1"/>
</dbReference>
<dbReference type="OMA" id="HSPSHIR"/>
<evidence type="ECO:0000313" key="2">
    <source>
        <dbReference type="Proteomes" id="UP000008063"/>
    </source>
</evidence>
<dbReference type="GO" id="GO:0043596">
    <property type="term" value="C:nuclear replication fork"/>
    <property type="evidence" value="ECO:0007669"/>
    <property type="project" value="TreeGrafter"/>
</dbReference>